<feature type="domain" description="HTH lacI-type" evidence="4">
    <location>
        <begin position="1"/>
        <end position="53"/>
    </location>
</feature>
<evidence type="ECO:0000256" key="2">
    <source>
        <dbReference type="ARBA" id="ARBA00023125"/>
    </source>
</evidence>
<evidence type="ECO:0000259" key="4">
    <source>
        <dbReference type="PROSITE" id="PS50932"/>
    </source>
</evidence>
<dbReference type="PROSITE" id="PS50932">
    <property type="entry name" value="HTH_LACI_2"/>
    <property type="match status" value="1"/>
</dbReference>
<comment type="caution">
    <text evidence="5">The sequence shown here is derived from an EMBL/GenBank/DDBJ whole genome shotgun (WGS) entry which is preliminary data.</text>
</comment>
<dbReference type="Proteomes" id="UP001438953">
    <property type="component" value="Unassembled WGS sequence"/>
</dbReference>
<dbReference type="PANTHER" id="PTHR30146:SF33">
    <property type="entry name" value="TRANSCRIPTIONAL REGULATOR"/>
    <property type="match status" value="1"/>
</dbReference>
<dbReference type="SMART" id="SM00354">
    <property type="entry name" value="HTH_LACI"/>
    <property type="match status" value="1"/>
</dbReference>
<organism evidence="5 6">
    <name type="scientific">Thioclava kandeliae</name>
    <dbReference type="NCBI Taxonomy" id="3070818"/>
    <lineage>
        <taxon>Bacteria</taxon>
        <taxon>Pseudomonadati</taxon>
        <taxon>Pseudomonadota</taxon>
        <taxon>Alphaproteobacteria</taxon>
        <taxon>Rhodobacterales</taxon>
        <taxon>Paracoccaceae</taxon>
        <taxon>Thioclava</taxon>
    </lineage>
</organism>
<dbReference type="Pfam" id="PF00356">
    <property type="entry name" value="LacI"/>
    <property type="match status" value="1"/>
</dbReference>
<sequence length="332" mass="35757">MHDIAAAAGVSPMTVSNCFRYPDRVREKTRINVMKVAAELGYVPNISAGLLAAGNSRVIGAVLPSMRNSSFYMYTTGLKRAAREKGHDLITMIAETPQEELSAVQTLLGLRVAGIALVANPHASELRQLLALSNTPVVESWGSDDAIGTPVSYDVGAASRALTRHLIKQGRRRIGFVQVSGGGGLRYAMRLPAFQQEMFNAGLPETLVLSIRAADGFGSGARILDEFLALEPRLDAILCPTDIVAAGAVFECQRRGLSIPDDIAVAGWGDYDIGRQISPQLTTIAPFSDEIGRHAIQVILGGNRSAQNTPHRLEIRQSTAFSRRNDKKAKQP</sequence>
<dbReference type="GO" id="GO:0003677">
    <property type="term" value="F:DNA binding"/>
    <property type="evidence" value="ECO:0007669"/>
    <property type="project" value="UniProtKB-KW"/>
</dbReference>
<evidence type="ECO:0000256" key="1">
    <source>
        <dbReference type="ARBA" id="ARBA00023015"/>
    </source>
</evidence>
<dbReference type="InterPro" id="IPR028082">
    <property type="entry name" value="Peripla_BP_I"/>
</dbReference>
<dbReference type="Pfam" id="PF13377">
    <property type="entry name" value="Peripla_BP_3"/>
    <property type="match status" value="1"/>
</dbReference>
<dbReference type="EMBL" id="JAYWLC010000014">
    <property type="protein sequence ID" value="MER5173052.1"/>
    <property type="molecule type" value="Genomic_DNA"/>
</dbReference>
<dbReference type="InterPro" id="IPR000843">
    <property type="entry name" value="HTH_LacI"/>
</dbReference>
<evidence type="ECO:0000313" key="6">
    <source>
        <dbReference type="Proteomes" id="UP001438953"/>
    </source>
</evidence>
<dbReference type="CDD" id="cd01392">
    <property type="entry name" value="HTH_LacI"/>
    <property type="match status" value="1"/>
</dbReference>
<dbReference type="InterPro" id="IPR046335">
    <property type="entry name" value="LacI/GalR-like_sensor"/>
</dbReference>
<dbReference type="InterPro" id="IPR010982">
    <property type="entry name" value="Lambda_DNA-bd_dom_sf"/>
</dbReference>
<dbReference type="SUPFAM" id="SSF53822">
    <property type="entry name" value="Periplasmic binding protein-like I"/>
    <property type="match status" value="1"/>
</dbReference>
<proteinExistence type="predicted"/>
<dbReference type="Gene3D" id="3.40.50.2300">
    <property type="match status" value="2"/>
</dbReference>
<gene>
    <name evidence="5" type="ORF">VSX56_14865</name>
</gene>
<dbReference type="PANTHER" id="PTHR30146">
    <property type="entry name" value="LACI-RELATED TRANSCRIPTIONAL REPRESSOR"/>
    <property type="match status" value="1"/>
</dbReference>
<keyword evidence="2 5" id="KW-0238">DNA-binding</keyword>
<keyword evidence="1" id="KW-0805">Transcription regulation</keyword>
<reference evidence="5 6" key="2">
    <citation type="submission" date="2024-06" db="EMBL/GenBank/DDBJ databases">
        <title>Thioclava kandeliae sp. nov. from a rhizosphere soil sample of Kandelia candel in a mangrove.</title>
        <authorList>
            <person name="Mu T."/>
        </authorList>
    </citation>
    <scope>NUCLEOTIDE SEQUENCE [LARGE SCALE GENOMIC DNA]</scope>
    <source>
        <strain evidence="5 6">CPCC 100088</strain>
    </source>
</reference>
<keyword evidence="6" id="KW-1185">Reference proteome</keyword>
<evidence type="ECO:0000313" key="5">
    <source>
        <dbReference type="EMBL" id="MER5173052.1"/>
    </source>
</evidence>
<name>A0ABV1SJI0_9RHOB</name>
<evidence type="ECO:0000256" key="3">
    <source>
        <dbReference type="ARBA" id="ARBA00023163"/>
    </source>
</evidence>
<keyword evidence="3" id="KW-0804">Transcription</keyword>
<dbReference type="Gene3D" id="1.10.260.40">
    <property type="entry name" value="lambda repressor-like DNA-binding domains"/>
    <property type="match status" value="1"/>
</dbReference>
<reference evidence="5 6" key="1">
    <citation type="submission" date="2024-01" db="EMBL/GenBank/DDBJ databases">
        <authorList>
            <person name="Deng Y."/>
            <person name="Su J."/>
        </authorList>
    </citation>
    <scope>NUCLEOTIDE SEQUENCE [LARGE SCALE GENOMIC DNA]</scope>
    <source>
        <strain evidence="5 6">CPCC 100088</strain>
    </source>
</reference>
<accession>A0ABV1SJI0</accession>
<protein>
    <submittedName>
        <fullName evidence="5">LacI family DNA-binding transcriptional regulator</fullName>
    </submittedName>
</protein>
<dbReference type="SUPFAM" id="SSF47413">
    <property type="entry name" value="lambda repressor-like DNA-binding domains"/>
    <property type="match status" value="1"/>
</dbReference>
<dbReference type="CDD" id="cd01575">
    <property type="entry name" value="PBP1_GntR"/>
    <property type="match status" value="1"/>
</dbReference>